<keyword evidence="3" id="KW-1185">Reference proteome</keyword>
<feature type="compositionally biased region" description="Low complexity" evidence="1">
    <location>
        <begin position="90"/>
        <end position="103"/>
    </location>
</feature>
<feature type="region of interest" description="Disordered" evidence="1">
    <location>
        <begin position="299"/>
        <end position="393"/>
    </location>
</feature>
<feature type="compositionally biased region" description="Basic residues" evidence="1">
    <location>
        <begin position="164"/>
        <end position="176"/>
    </location>
</feature>
<sequence>MNLYRNFGNLLESWVTEGSQDLYLQTGSGLDRLDSVSRDSVPLSNVKSESEDSGFETVSTTSPCHSHQCSVLTSEESQPAFGSTEDEAQPSSPSPSVCSSSSSSVTLSSVAPITTCLEVEQVLRRTDSPSWRGPLQQIERGTAGPRYRSNTTSCTASFHSNSSRSHHRYARPRRTHSQPPDPKKAALYRKHLKSHQHGQSVHSQLELADGDQYRLDKLSPGLLYLEQVCRMLENIAKLQQQNYSLQKEVEILKSQHAEIKCRNLHEEEIGYPASQSLRILGHEDPPSKQIHLKEPMGFRHRSVSDTQAAVSHRRRTRFAREPAAGVLVEEPDGKDPLPENEHKKPSKIHKLKFASFRRQETQLSDRESKSSQPKKKTRMPSFFSRSRSMTTRL</sequence>
<protein>
    <submittedName>
        <fullName evidence="2">Adenylosuccinate synthetase</fullName>
    </submittedName>
</protein>
<evidence type="ECO:0000256" key="1">
    <source>
        <dbReference type="SAM" id="MobiDB-lite"/>
    </source>
</evidence>
<dbReference type="Proteomes" id="UP000830375">
    <property type="component" value="Unassembled WGS sequence"/>
</dbReference>
<name>A0ABQ8MAN0_LABRO</name>
<feature type="compositionally biased region" description="Basic and acidic residues" evidence="1">
    <location>
        <begin position="331"/>
        <end position="343"/>
    </location>
</feature>
<organism evidence="2 3">
    <name type="scientific">Labeo rohita</name>
    <name type="common">Indian major carp</name>
    <name type="synonym">Cyprinus rohita</name>
    <dbReference type="NCBI Taxonomy" id="84645"/>
    <lineage>
        <taxon>Eukaryota</taxon>
        <taxon>Metazoa</taxon>
        <taxon>Chordata</taxon>
        <taxon>Craniata</taxon>
        <taxon>Vertebrata</taxon>
        <taxon>Euteleostomi</taxon>
        <taxon>Actinopterygii</taxon>
        <taxon>Neopterygii</taxon>
        <taxon>Teleostei</taxon>
        <taxon>Ostariophysi</taxon>
        <taxon>Cypriniformes</taxon>
        <taxon>Cyprinidae</taxon>
        <taxon>Labeoninae</taxon>
        <taxon>Labeonini</taxon>
        <taxon>Labeo</taxon>
    </lineage>
</organism>
<feature type="compositionally biased region" description="Basic and acidic residues" evidence="1">
    <location>
        <begin position="357"/>
        <end position="369"/>
    </location>
</feature>
<feature type="region of interest" description="Disordered" evidence="1">
    <location>
        <begin position="41"/>
        <end position="103"/>
    </location>
</feature>
<dbReference type="EMBL" id="JACTAM010000010">
    <property type="protein sequence ID" value="KAI2659945.1"/>
    <property type="molecule type" value="Genomic_DNA"/>
</dbReference>
<reference evidence="2 3" key="1">
    <citation type="submission" date="2022-01" db="EMBL/GenBank/DDBJ databases">
        <title>A high-quality chromosome-level genome assembly of rohu carp, Labeo rohita.</title>
        <authorList>
            <person name="Arick M.A. II"/>
            <person name="Hsu C.-Y."/>
            <person name="Magbanua Z."/>
            <person name="Pechanova O."/>
            <person name="Grover C."/>
            <person name="Miller E."/>
            <person name="Thrash A."/>
            <person name="Ezzel L."/>
            <person name="Alam S."/>
            <person name="Benzie J."/>
            <person name="Hamilton M."/>
            <person name="Karsi A."/>
            <person name="Lawrence M.L."/>
            <person name="Peterson D.G."/>
        </authorList>
    </citation>
    <scope>NUCLEOTIDE SEQUENCE [LARGE SCALE GENOMIC DNA]</scope>
    <source>
        <strain evidence="3">BAU-BD-2019</strain>
        <tissue evidence="2">Blood</tissue>
    </source>
</reference>
<evidence type="ECO:0000313" key="3">
    <source>
        <dbReference type="Proteomes" id="UP000830375"/>
    </source>
</evidence>
<feature type="compositionally biased region" description="Low complexity" evidence="1">
    <location>
        <begin position="379"/>
        <end position="393"/>
    </location>
</feature>
<accession>A0ABQ8MAN0</accession>
<proteinExistence type="predicted"/>
<feature type="region of interest" description="Disordered" evidence="1">
    <location>
        <begin position="124"/>
        <end position="184"/>
    </location>
</feature>
<evidence type="ECO:0000313" key="2">
    <source>
        <dbReference type="EMBL" id="KAI2659945.1"/>
    </source>
</evidence>
<feature type="compositionally biased region" description="Polar residues" evidence="1">
    <location>
        <begin position="56"/>
        <end position="81"/>
    </location>
</feature>
<gene>
    <name evidence="2" type="ORF">H4Q32_022519</name>
</gene>
<comment type="caution">
    <text evidence="2">The sequence shown here is derived from an EMBL/GenBank/DDBJ whole genome shotgun (WGS) entry which is preliminary data.</text>
</comment>